<organism evidence="3 4">
    <name type="scientific">Miscanthus lutarioriparius</name>
    <dbReference type="NCBI Taxonomy" id="422564"/>
    <lineage>
        <taxon>Eukaryota</taxon>
        <taxon>Viridiplantae</taxon>
        <taxon>Streptophyta</taxon>
        <taxon>Embryophyta</taxon>
        <taxon>Tracheophyta</taxon>
        <taxon>Spermatophyta</taxon>
        <taxon>Magnoliopsida</taxon>
        <taxon>Liliopsida</taxon>
        <taxon>Poales</taxon>
        <taxon>Poaceae</taxon>
        <taxon>PACMAD clade</taxon>
        <taxon>Panicoideae</taxon>
        <taxon>Andropogonodae</taxon>
        <taxon>Andropogoneae</taxon>
        <taxon>Saccharinae</taxon>
        <taxon>Miscanthus</taxon>
    </lineage>
</organism>
<accession>A0A811N2Y4</accession>
<keyword evidence="4" id="KW-1185">Reference proteome</keyword>
<feature type="compositionally biased region" description="Polar residues" evidence="1">
    <location>
        <begin position="36"/>
        <end position="52"/>
    </location>
</feature>
<evidence type="ECO:0000256" key="2">
    <source>
        <dbReference type="SAM" id="Phobius"/>
    </source>
</evidence>
<evidence type="ECO:0000313" key="4">
    <source>
        <dbReference type="Proteomes" id="UP000604825"/>
    </source>
</evidence>
<feature type="compositionally biased region" description="Polar residues" evidence="1">
    <location>
        <begin position="756"/>
        <end position="770"/>
    </location>
</feature>
<feature type="region of interest" description="Disordered" evidence="1">
    <location>
        <begin position="574"/>
        <end position="621"/>
    </location>
</feature>
<evidence type="ECO:0000313" key="3">
    <source>
        <dbReference type="EMBL" id="CAD6214002.1"/>
    </source>
</evidence>
<feature type="region of interest" description="Disordered" evidence="1">
    <location>
        <begin position="333"/>
        <end position="359"/>
    </location>
</feature>
<sequence length="801" mass="84540">MSIAAARSPSPGPPARPCCGLRRSADSSPFRPAASPTDSPQRSSSVCKNSGRASPRTWGAEKENDPRERDAAGTGAASARTHKVRSSGGVCAGGGGVAKSFMAPTISAASKAVAPSATPRKKVLGERNNDPVPSSPVDLAHSSSKPRGPHPPPPDEALGAPRRLRLSLDGASAPPPAAGPIVSCGARRSFGGDEAAVMVENPVSQNDHHAAASADAEAVAAPYDPKTNYLSPRPRYLRYQPNRRLEIYRHGGGAVRGLEDRFASESSSEEVDTTTTTEEEVSGEEQPDDSSEEETSALASPSEARGQSAAPALDGVLLPQPALDSPLARVLTPEGKESPRAGGVLIHEQEPAVSPARARPKKKRSSMRFLLAPLALVLLMAAAFVCVPPPPGHPVMLNTSLSKVSDFLSVQELHPVELAARLKQWSSSSLDFVTAYWEAIASYQDRDVFGPHLAANLSAAAADVDADYAVGFYFSASQTSPISLEKELGIQEVVSESVTEMIAGPDVEELATYGDPDAEPIDDTEMEQEDVSGVPSAMYEVNVDAALEVLNAEMAEEVSGSSGEETAAFIQNSDIPSQSTPEPEQAEGIDEASLQQDVQTEDSEGDHADGKEDQEAHHGKKLGSDIWPSYLDKISNPAAIGAALAAIIVPAALAYLYMRQKQARVASNEPAEQVEQIEQVEQVEQVEKAESLSGSGSSQGHVVAKGSLFGVEETERLGGSGPSQYSSSLSSGFGRRRNTKGDDLEPVVSRTRRDSTAQSTSSYGSFTTYQKIPAKKGNKEDEAMTPVRRSSRLRNVKTPEA</sequence>
<dbReference type="Proteomes" id="UP000604825">
    <property type="component" value="Unassembled WGS sequence"/>
</dbReference>
<dbReference type="PANTHER" id="PTHR34775:SF4">
    <property type="entry name" value="TRANSMEMBRANE PROTEIN"/>
    <property type="match status" value="1"/>
</dbReference>
<comment type="caution">
    <text evidence="3">The sequence shown here is derived from an EMBL/GenBank/DDBJ whole genome shotgun (WGS) entry which is preliminary data.</text>
</comment>
<feature type="compositionally biased region" description="Basic and acidic residues" evidence="1">
    <location>
        <begin position="59"/>
        <end position="71"/>
    </location>
</feature>
<feature type="region of interest" description="Disordered" evidence="1">
    <location>
        <begin position="206"/>
        <end position="235"/>
    </location>
</feature>
<proteinExistence type="predicted"/>
<keyword evidence="2" id="KW-0472">Membrane</keyword>
<dbReference type="OrthoDB" id="676522at2759"/>
<reference evidence="3" key="1">
    <citation type="submission" date="2020-10" db="EMBL/GenBank/DDBJ databases">
        <authorList>
            <person name="Han B."/>
            <person name="Lu T."/>
            <person name="Zhao Q."/>
            <person name="Huang X."/>
            <person name="Zhao Y."/>
        </authorList>
    </citation>
    <scope>NUCLEOTIDE SEQUENCE</scope>
</reference>
<gene>
    <name evidence="3" type="ORF">NCGR_LOCUS9474</name>
</gene>
<keyword evidence="2" id="KW-1133">Transmembrane helix</keyword>
<evidence type="ECO:0000256" key="1">
    <source>
        <dbReference type="SAM" id="MobiDB-lite"/>
    </source>
</evidence>
<feature type="region of interest" description="Disordered" evidence="1">
    <location>
        <begin position="714"/>
        <end position="801"/>
    </location>
</feature>
<dbReference type="EMBL" id="CAJGYO010000002">
    <property type="protein sequence ID" value="CAD6214002.1"/>
    <property type="molecule type" value="Genomic_DNA"/>
</dbReference>
<feature type="region of interest" description="Disordered" evidence="1">
    <location>
        <begin position="1"/>
        <end position="184"/>
    </location>
</feature>
<name>A0A811N2Y4_9POAL</name>
<feature type="region of interest" description="Disordered" evidence="1">
    <location>
        <begin position="260"/>
        <end position="309"/>
    </location>
</feature>
<protein>
    <submittedName>
        <fullName evidence="3">Uncharacterized protein</fullName>
    </submittedName>
</protein>
<dbReference type="AlphaFoldDB" id="A0A811N2Y4"/>
<feature type="transmembrane region" description="Helical" evidence="2">
    <location>
        <begin position="638"/>
        <end position="658"/>
    </location>
</feature>
<feature type="compositionally biased region" description="Acidic residues" evidence="1">
    <location>
        <begin position="267"/>
        <end position="295"/>
    </location>
</feature>
<dbReference type="PANTHER" id="PTHR34775">
    <property type="entry name" value="TRANSMEMBRANE PROTEIN"/>
    <property type="match status" value="1"/>
</dbReference>
<feature type="compositionally biased region" description="Basic and acidic residues" evidence="1">
    <location>
        <begin position="605"/>
        <end position="617"/>
    </location>
</feature>
<feature type="compositionally biased region" description="Low complexity" evidence="1">
    <location>
        <begin position="722"/>
        <end position="733"/>
    </location>
</feature>
<keyword evidence="2" id="KW-0812">Transmembrane</keyword>
<feature type="transmembrane region" description="Helical" evidence="2">
    <location>
        <begin position="369"/>
        <end position="390"/>
    </location>
</feature>
<feature type="compositionally biased region" description="Low complexity" evidence="1">
    <location>
        <begin position="211"/>
        <end position="221"/>
    </location>
</feature>